<dbReference type="PANTHER" id="PTHR33155:SF3">
    <property type="entry name" value="PROTEIN FAF-LIKE, CHLOROPLASTIC"/>
    <property type="match status" value="1"/>
</dbReference>
<dbReference type="EMBL" id="OZ034820">
    <property type="protein sequence ID" value="CAL1403765.1"/>
    <property type="molecule type" value="Genomic_DNA"/>
</dbReference>
<feature type="region of interest" description="Disordered" evidence="2">
    <location>
        <begin position="83"/>
        <end position="104"/>
    </location>
</feature>
<comment type="similarity">
    <text evidence="1">Belongs to the fantastic four family.</text>
</comment>
<keyword evidence="5" id="KW-1185">Reference proteome</keyword>
<gene>
    <name evidence="4" type="ORF">LTRI10_LOCUS43670</name>
</gene>
<feature type="region of interest" description="Disordered" evidence="2">
    <location>
        <begin position="311"/>
        <end position="352"/>
    </location>
</feature>
<dbReference type="InterPro" id="IPR046431">
    <property type="entry name" value="FAF_dom"/>
</dbReference>
<feature type="region of interest" description="Disordered" evidence="2">
    <location>
        <begin position="32"/>
        <end position="53"/>
    </location>
</feature>
<dbReference type="AlphaFoldDB" id="A0AAV2G1U6"/>
<proteinExistence type="inferred from homology"/>
<evidence type="ECO:0000256" key="2">
    <source>
        <dbReference type="SAM" id="MobiDB-lite"/>
    </source>
</evidence>
<dbReference type="InterPro" id="IPR021410">
    <property type="entry name" value="FAF"/>
</dbReference>
<sequence>MSSSLSRSFGGLSASLNEEVMVTSQKQGIISLLPTGCSSPAPPPPPLSLRRTLSADMSSNAWLNRNSSSSAATLKKIASSNELRLAADEPQQRDPDQDQAAAGLFDTWSAIMSAQKGKEDDGGDNPPPPYIHPLVRQSKSCLSEKSLEICTESLGSETGCDGFSSYPGSESGDNEEEVEAAAVEEAAEENRADPPPVVAAAQKFDIEEEDIRIAKLNAGNLPICGVMKKSPPRSFPPPITSLSRGAATGSLLMRPHRDNGRLVLEAVSFASQNNFRAQREDGRLVLTFVPDQEEKSAEIASDEQQFEVELDNSTETLETEEEEDEFEMEEEEEEETEEVEFVKEEPPKLTSGPMSVHRLAVMMNKPISRNPTWPKQVAHHEAKEEAEVVTKAINHPLTQSLPPRPPRSAAKSAATKTAAAATNNPYECYWKSSSKLLMPTSAVAVAAAAAELVGPITQNSAPTKNVNINDATKIAPPSSMEKGQLLEQRRQGELVVKRGGDHFVPWIKGCKEPRRSLLFWEPHCIATT</sequence>
<dbReference type="Pfam" id="PF11250">
    <property type="entry name" value="FAF"/>
    <property type="match status" value="1"/>
</dbReference>
<feature type="compositionally biased region" description="Acidic residues" evidence="2">
    <location>
        <begin position="311"/>
        <end position="339"/>
    </location>
</feature>
<evidence type="ECO:0000313" key="5">
    <source>
        <dbReference type="Proteomes" id="UP001497516"/>
    </source>
</evidence>
<feature type="domain" description="FAF" evidence="3">
    <location>
        <begin position="234"/>
        <end position="288"/>
    </location>
</feature>
<evidence type="ECO:0000259" key="3">
    <source>
        <dbReference type="Pfam" id="PF11250"/>
    </source>
</evidence>
<name>A0AAV2G1U6_9ROSI</name>
<evidence type="ECO:0000256" key="1">
    <source>
        <dbReference type="ARBA" id="ARBA00008690"/>
    </source>
</evidence>
<dbReference type="PANTHER" id="PTHR33155">
    <property type="entry name" value="FANTASTIC FOUR-LIKE PROTEIN (DUF3049)"/>
    <property type="match status" value="1"/>
</dbReference>
<dbReference type="Proteomes" id="UP001497516">
    <property type="component" value="Chromosome 7"/>
</dbReference>
<evidence type="ECO:0000313" key="4">
    <source>
        <dbReference type="EMBL" id="CAL1403765.1"/>
    </source>
</evidence>
<feature type="region of interest" description="Disordered" evidence="2">
    <location>
        <begin position="161"/>
        <end position="196"/>
    </location>
</feature>
<protein>
    <recommendedName>
        <fullName evidence="3">FAF domain-containing protein</fullName>
    </recommendedName>
</protein>
<reference evidence="4 5" key="1">
    <citation type="submission" date="2024-04" db="EMBL/GenBank/DDBJ databases">
        <authorList>
            <person name="Fracassetti M."/>
        </authorList>
    </citation>
    <scope>NUCLEOTIDE SEQUENCE [LARGE SCALE GENOMIC DNA]</scope>
</reference>
<feature type="compositionally biased region" description="Basic and acidic residues" evidence="2">
    <location>
        <begin position="85"/>
        <end position="96"/>
    </location>
</feature>
<organism evidence="4 5">
    <name type="scientific">Linum trigynum</name>
    <dbReference type="NCBI Taxonomy" id="586398"/>
    <lineage>
        <taxon>Eukaryota</taxon>
        <taxon>Viridiplantae</taxon>
        <taxon>Streptophyta</taxon>
        <taxon>Embryophyta</taxon>
        <taxon>Tracheophyta</taxon>
        <taxon>Spermatophyta</taxon>
        <taxon>Magnoliopsida</taxon>
        <taxon>eudicotyledons</taxon>
        <taxon>Gunneridae</taxon>
        <taxon>Pentapetalae</taxon>
        <taxon>rosids</taxon>
        <taxon>fabids</taxon>
        <taxon>Malpighiales</taxon>
        <taxon>Linaceae</taxon>
        <taxon>Linum</taxon>
    </lineage>
</organism>
<accession>A0AAV2G1U6</accession>